<feature type="domain" description="FAD dependent oxidoreductase" evidence="1">
    <location>
        <begin position="58"/>
        <end position="441"/>
    </location>
</feature>
<evidence type="ECO:0000259" key="1">
    <source>
        <dbReference type="Pfam" id="PF01266"/>
    </source>
</evidence>
<name>A0A8J2NLP2_FUSEQ</name>
<evidence type="ECO:0000313" key="2">
    <source>
        <dbReference type="EMBL" id="CAG7562640.1"/>
    </source>
</evidence>
<organism evidence="2 3">
    <name type="scientific">Fusarium equiseti</name>
    <name type="common">Fusarium scirpi</name>
    <dbReference type="NCBI Taxonomy" id="61235"/>
    <lineage>
        <taxon>Eukaryota</taxon>
        <taxon>Fungi</taxon>
        <taxon>Dikarya</taxon>
        <taxon>Ascomycota</taxon>
        <taxon>Pezizomycotina</taxon>
        <taxon>Sordariomycetes</taxon>
        <taxon>Hypocreomycetidae</taxon>
        <taxon>Hypocreales</taxon>
        <taxon>Nectriaceae</taxon>
        <taxon>Fusarium</taxon>
        <taxon>Fusarium incarnatum-equiseti species complex</taxon>
    </lineage>
</organism>
<dbReference type="Proteomes" id="UP000693738">
    <property type="component" value="Unassembled WGS sequence"/>
</dbReference>
<comment type="caution">
    <text evidence="2">The sequence shown here is derived from an EMBL/GenBank/DDBJ whole genome shotgun (WGS) entry which is preliminary data.</text>
</comment>
<dbReference type="PANTHER" id="PTHR13847">
    <property type="entry name" value="SARCOSINE DEHYDROGENASE-RELATED"/>
    <property type="match status" value="1"/>
</dbReference>
<dbReference type="EMBL" id="CAJSTJ010000151">
    <property type="protein sequence ID" value="CAG7562640.1"/>
    <property type="molecule type" value="Genomic_DNA"/>
</dbReference>
<dbReference type="PANTHER" id="PTHR13847:SF260">
    <property type="entry name" value="FAD DEPENDENT OXIDOREDUCTASE DOMAIN-CONTAINING PROTEIN"/>
    <property type="match status" value="1"/>
</dbReference>
<dbReference type="GO" id="GO:0005737">
    <property type="term" value="C:cytoplasm"/>
    <property type="evidence" value="ECO:0007669"/>
    <property type="project" value="TreeGrafter"/>
</dbReference>
<dbReference type="InterPro" id="IPR006076">
    <property type="entry name" value="FAD-dep_OxRdtase"/>
</dbReference>
<dbReference type="AlphaFoldDB" id="A0A8J2NLP2"/>
<protein>
    <recommendedName>
        <fullName evidence="1">FAD dependent oxidoreductase domain-containing protein</fullName>
    </recommendedName>
</protein>
<accession>A0A8J2NLP2</accession>
<evidence type="ECO:0000313" key="3">
    <source>
        <dbReference type="Proteomes" id="UP000693738"/>
    </source>
</evidence>
<sequence length="472" mass="52410">MAVWMSMDQFSGQLGAIKQDTRAPCPSEFDEGDCYWIKEFPVSFEDECLSSKVPSDADVVIIGSGISGTAMAYHLANRQPDLKVAMFEARVICTGATGRNGGHLCRAEQYDIRALASVFGNDDAVRMRQMTLRNRDMMLETIKSLGIGEQIDLQLGGTTAIFGSEEERDDFQKDVDFAKELGMPCEGRLLSQDETIEKFKVSRELAKYGSAYLELSGSLYPRKLVAAVLKDVRARMPNFSIHPYTPVTSVEKSEGARGGGKEQYIIKTGKGDIRASVVLHATNAYASKLIPCLSGSEGVFGVKAEVMAVQPRDDVLPPNQLRGGLGYDKFWHWLVQRPDNGPFIYGWSGVEKVGDYDDSKILSDSNSRKKMCEWLETSLPDNFSTVQWDDHVKNCWTGVQGLTLNGTSYVGRPDKERSGEFMSVGHNGEGMGRCWACAFVVIDKAMHYLEEDESSTPWKAPEWFPNAFLKNI</sequence>
<dbReference type="Pfam" id="PF01266">
    <property type="entry name" value="DAO"/>
    <property type="match status" value="1"/>
</dbReference>
<proteinExistence type="predicted"/>
<reference evidence="2" key="1">
    <citation type="submission" date="2021-05" db="EMBL/GenBank/DDBJ databases">
        <authorList>
            <person name="Khan N."/>
        </authorList>
    </citation>
    <scope>NUCLEOTIDE SEQUENCE</scope>
</reference>
<gene>
    <name evidence="2" type="ORF">FEQUK3_LOCUS8350</name>
</gene>